<feature type="compositionally biased region" description="Basic and acidic residues" evidence="6">
    <location>
        <begin position="226"/>
        <end position="245"/>
    </location>
</feature>
<evidence type="ECO:0000313" key="8">
    <source>
        <dbReference type="EMBL" id="KIX05900.1"/>
    </source>
</evidence>
<keyword evidence="9" id="KW-1185">Reference proteome</keyword>
<feature type="region of interest" description="Disordered" evidence="6">
    <location>
        <begin position="1009"/>
        <end position="1055"/>
    </location>
</feature>
<protein>
    <recommendedName>
        <fullName evidence="2">HECT-type E3 ubiquitin transferase</fullName>
        <ecNumber evidence="2">2.3.2.26</ecNumber>
    </recommendedName>
</protein>
<dbReference type="Proteomes" id="UP000053617">
    <property type="component" value="Unassembled WGS sequence"/>
</dbReference>
<proteinExistence type="predicted"/>
<dbReference type="InterPro" id="IPR000569">
    <property type="entry name" value="HECT_dom"/>
</dbReference>
<dbReference type="InterPro" id="IPR044611">
    <property type="entry name" value="E3A/B/C-like"/>
</dbReference>
<reference evidence="8 9" key="1">
    <citation type="submission" date="2015-01" db="EMBL/GenBank/DDBJ databases">
        <title>The Genome Sequence of Rhinocladiella mackenzie CBS 650.93.</title>
        <authorList>
            <consortium name="The Broad Institute Genomics Platform"/>
            <person name="Cuomo C."/>
            <person name="de Hoog S."/>
            <person name="Gorbushina A."/>
            <person name="Stielow B."/>
            <person name="Teixiera M."/>
            <person name="Abouelleil A."/>
            <person name="Chapman S.B."/>
            <person name="Priest M."/>
            <person name="Young S.K."/>
            <person name="Wortman J."/>
            <person name="Nusbaum C."/>
            <person name="Birren B."/>
        </authorList>
    </citation>
    <scope>NUCLEOTIDE SEQUENCE [LARGE SCALE GENOMIC DNA]</scope>
    <source>
        <strain evidence="8 9">CBS 650.93</strain>
    </source>
</reference>
<dbReference type="GeneID" id="25291944"/>
<dbReference type="SMART" id="SM00119">
    <property type="entry name" value="HECTc"/>
    <property type="match status" value="1"/>
</dbReference>
<dbReference type="InterPro" id="IPR035983">
    <property type="entry name" value="Hect_E3_ubiquitin_ligase"/>
</dbReference>
<dbReference type="InterPro" id="IPR032353">
    <property type="entry name" value="AZUL"/>
</dbReference>
<feature type="region of interest" description="Disordered" evidence="6">
    <location>
        <begin position="154"/>
        <end position="188"/>
    </location>
</feature>
<dbReference type="EMBL" id="KN847477">
    <property type="protein sequence ID" value="KIX05900.1"/>
    <property type="molecule type" value="Genomic_DNA"/>
</dbReference>
<feature type="region of interest" description="Disordered" evidence="6">
    <location>
        <begin position="1"/>
        <end position="20"/>
    </location>
</feature>
<feature type="compositionally biased region" description="Basic residues" evidence="6">
    <location>
        <begin position="1020"/>
        <end position="1030"/>
    </location>
</feature>
<dbReference type="InterPro" id="IPR042556">
    <property type="entry name" value="AZUL_sf"/>
</dbReference>
<feature type="domain" description="HECT" evidence="7">
    <location>
        <begin position="854"/>
        <end position="1264"/>
    </location>
</feature>
<evidence type="ECO:0000256" key="6">
    <source>
        <dbReference type="SAM" id="MobiDB-lite"/>
    </source>
</evidence>
<feature type="compositionally biased region" description="Polar residues" evidence="6">
    <location>
        <begin position="321"/>
        <end position="331"/>
    </location>
</feature>
<feature type="region of interest" description="Disordered" evidence="6">
    <location>
        <begin position="280"/>
        <end position="331"/>
    </location>
</feature>
<dbReference type="PANTHER" id="PTHR45700">
    <property type="entry name" value="UBIQUITIN-PROTEIN LIGASE E3C"/>
    <property type="match status" value="1"/>
</dbReference>
<dbReference type="GO" id="GO:0000209">
    <property type="term" value="P:protein polyubiquitination"/>
    <property type="evidence" value="ECO:0007669"/>
    <property type="project" value="InterPro"/>
</dbReference>
<dbReference type="Gene3D" id="3.30.2410.10">
    <property type="entry name" value="Hect, E3 ligase catalytic domain"/>
    <property type="match status" value="1"/>
</dbReference>
<comment type="catalytic activity">
    <reaction evidence="1">
        <text>S-ubiquitinyl-[E2 ubiquitin-conjugating enzyme]-L-cysteine + [acceptor protein]-L-lysine = [E2 ubiquitin-conjugating enzyme]-L-cysteine + N(6)-ubiquitinyl-[acceptor protein]-L-lysine.</text>
        <dbReference type="EC" id="2.3.2.26"/>
    </reaction>
</comment>
<feature type="region of interest" description="Disordered" evidence="6">
    <location>
        <begin position="393"/>
        <end position="432"/>
    </location>
</feature>
<dbReference type="Pfam" id="PF00632">
    <property type="entry name" value="HECT"/>
    <property type="match status" value="2"/>
</dbReference>
<dbReference type="Gene3D" id="6.10.130.10">
    <property type="entry name" value="Ubiquitin-protein ligase E3A, N-terminal zinc-binding domain (AZUL)"/>
    <property type="match status" value="1"/>
</dbReference>
<feature type="region of interest" description="Disordered" evidence="6">
    <location>
        <begin position="483"/>
        <end position="502"/>
    </location>
</feature>
<dbReference type="Gene3D" id="3.90.1750.10">
    <property type="entry name" value="Hect, E3 ligase catalytic domains"/>
    <property type="match status" value="1"/>
</dbReference>
<evidence type="ECO:0000256" key="4">
    <source>
        <dbReference type="ARBA" id="ARBA00022786"/>
    </source>
</evidence>
<dbReference type="PROSITE" id="PS50237">
    <property type="entry name" value="HECT"/>
    <property type="match status" value="1"/>
</dbReference>
<dbReference type="SUPFAM" id="SSF56204">
    <property type="entry name" value="Hect, E3 ligase catalytic domain"/>
    <property type="match status" value="1"/>
</dbReference>
<dbReference type="STRING" id="1442369.A0A0D2J9V4"/>
<dbReference type="FunFam" id="3.30.2410.10:FF:000003">
    <property type="entry name" value="probable E3 ubiquitin-protein ligase HERC4 isoform X1"/>
    <property type="match status" value="1"/>
</dbReference>
<keyword evidence="3" id="KW-0808">Transferase</keyword>
<accession>A0A0D2J9V4</accession>
<feature type="active site" description="Glycyl thioester intermediate" evidence="5">
    <location>
        <position position="1232"/>
    </location>
</feature>
<dbReference type="GO" id="GO:0061630">
    <property type="term" value="F:ubiquitin protein ligase activity"/>
    <property type="evidence" value="ECO:0007669"/>
    <property type="project" value="UniProtKB-EC"/>
</dbReference>
<evidence type="ECO:0000256" key="1">
    <source>
        <dbReference type="ARBA" id="ARBA00000885"/>
    </source>
</evidence>
<dbReference type="AlphaFoldDB" id="A0A0D2J9V4"/>
<evidence type="ECO:0000256" key="3">
    <source>
        <dbReference type="ARBA" id="ARBA00022679"/>
    </source>
</evidence>
<dbReference type="Pfam" id="PF16558">
    <property type="entry name" value="AZUL"/>
    <property type="match status" value="1"/>
</dbReference>
<dbReference type="RefSeq" id="XP_013273036.1">
    <property type="nucleotide sequence ID" value="XM_013417582.1"/>
</dbReference>
<name>A0A0D2J9V4_9EURO</name>
<dbReference type="OrthoDB" id="5981550at2759"/>
<dbReference type="PANTHER" id="PTHR45700:SF8">
    <property type="entry name" value="HECT-TYPE E3 UBIQUITIN TRANSFERASE"/>
    <property type="match status" value="1"/>
</dbReference>
<organism evidence="8 9">
    <name type="scientific">Rhinocladiella mackenziei CBS 650.93</name>
    <dbReference type="NCBI Taxonomy" id="1442369"/>
    <lineage>
        <taxon>Eukaryota</taxon>
        <taxon>Fungi</taxon>
        <taxon>Dikarya</taxon>
        <taxon>Ascomycota</taxon>
        <taxon>Pezizomycotina</taxon>
        <taxon>Eurotiomycetes</taxon>
        <taxon>Chaetothyriomycetidae</taxon>
        <taxon>Chaetothyriales</taxon>
        <taxon>Herpotrichiellaceae</taxon>
        <taxon>Rhinocladiella</taxon>
    </lineage>
</organism>
<evidence type="ECO:0000259" key="7">
    <source>
        <dbReference type="PROSITE" id="PS50237"/>
    </source>
</evidence>
<feature type="region of interest" description="Disordered" evidence="6">
    <location>
        <begin position="226"/>
        <end position="257"/>
    </location>
</feature>
<evidence type="ECO:0000256" key="5">
    <source>
        <dbReference type="PROSITE-ProRule" id="PRU00104"/>
    </source>
</evidence>
<keyword evidence="4 5" id="KW-0833">Ubl conjugation pathway</keyword>
<evidence type="ECO:0000313" key="9">
    <source>
        <dbReference type="Proteomes" id="UP000053617"/>
    </source>
</evidence>
<gene>
    <name evidence="8" type="ORF">Z518_03873</name>
</gene>
<feature type="compositionally biased region" description="Polar residues" evidence="6">
    <location>
        <begin position="410"/>
        <end position="432"/>
    </location>
</feature>
<sequence length="1264" mass="143670">MHYAKHVSRGSSLDDSGHEGSDLSLNIPDHVFPEIIPIPDPKLLYVNAHAERDRRLRLLIRRYSNQIQYGCRNVNCTTPTCLSYRKRNSTGPLRRYTELSARTLACQLVEECTRNGKEPLSGLCQNDPVVPWYEDPAVTKKRRNSLERLGHHRYENGHLPKCPTTIQRHKESTRNGSGTEHALPRRPTQDGIVQAGRHLRSLDVTKNDEEIAEGIINILNSSFTKDRPIKEGQEEGEEGDAKDNILHASPAPPKQKDMASFTQTLFDMVPLRLLSWLPARTRPPSESSKLPDDPEIQQQDVPNKEVSETDNPAGDRVGVSKASSTGHQCESLNDRTSLNYSLRTLTWNSMTWMRSMQRTEDQEVYQRKYLPFLKQSLFYCLNDPERLIRSIKNFQDSYGPQRKKTKPENETSGSPASNLPSNHSQRDLVNSNPWPMISTRTKFDMEALLASLSYLDNFGQRDLILNCIFTALQHSYRLPSWLQDRSSGKHGRSTSGSGEGASLMERKLSHTTITHDILCNPSTQPGSPLENGKLLVPLKDNQVTEMCLVALMSIASLIFDGRHRDFWGQKVSFSRFAALRNSGLAHSRWPKNVGADETKQWTLQLVGSMIKAIDVCEDWSVLRLLTAIMDIISHRLTVAKWTANLKKPSSPKAAKRTIVESLIDRFDRDTLEGWDEFEKNSSWIGTAVIELARTVILKNWDRRPIIRRAGPVGGALELLAGIYRERKELNLDLDLFHMPFIADTFDELSMPSEWLSFRADTRHMHLLSFSFLFEPATLVRYFRAVNIEMMRKSHENATLVYNDTRHYMWAPAIPIYGATEILTHLRPHMAKFFVLTIRRDNVLNDAINQIWRRQRRELMRPLRVRLGKDEGEDGLDHGGVQQEFFRVVFAEALRPDYGMFTVDSTTRMTWFQPGSFEQLYRFEALGILMSIAVYNGITLPVTLPLAFYRKILGLKVKKLEHIADGWPDLTRGLRALLEWADGDVGDVIARTYEFSYDLCGSTVTVDMQKIGRDDPWPPARARRSSKKGKEKSKSTSFELPIEPTLTPPAQPSPNLNPTIVPVLSRTSSVEIKGISTPSSIDSDMLAEEAGAGASLVTNANRTQYVKDYILWLTHKSIEPQYEAFAKGFYTCLDRTALSIFTPEALKSVVEGYPDIDIDELERTITYDEYDKESPTIVDFWHVVRSFSPEQHRQLLEFVTASDRVPVNGIKSIQFIVQKNGDDDNRLPSSSTCYGRLLLPQYSSRQVLEEKLTKAIENCVGFGTL</sequence>
<evidence type="ECO:0000256" key="2">
    <source>
        <dbReference type="ARBA" id="ARBA00012485"/>
    </source>
</evidence>
<dbReference type="HOGENOM" id="CLU_001858_0_0_1"/>
<dbReference type="VEuPathDB" id="FungiDB:Z518_03873"/>
<dbReference type="EC" id="2.3.2.26" evidence="2"/>